<keyword evidence="2" id="KW-1133">Transmembrane helix</keyword>
<dbReference type="Pfam" id="PF20151">
    <property type="entry name" value="DUF6533"/>
    <property type="match status" value="1"/>
</dbReference>
<name>A0AAD7BMX2_9AGAR</name>
<feature type="transmembrane region" description="Helical" evidence="2">
    <location>
        <begin position="165"/>
        <end position="188"/>
    </location>
</feature>
<gene>
    <name evidence="4" type="ORF">FB45DRAFT_922219</name>
</gene>
<feature type="transmembrane region" description="Helical" evidence="2">
    <location>
        <begin position="213"/>
        <end position="232"/>
    </location>
</feature>
<feature type="transmembrane region" description="Helical" evidence="2">
    <location>
        <begin position="265"/>
        <end position="285"/>
    </location>
</feature>
<proteinExistence type="predicted"/>
<protein>
    <recommendedName>
        <fullName evidence="3">DUF6533 domain-containing protein</fullName>
    </recommendedName>
</protein>
<evidence type="ECO:0000256" key="2">
    <source>
        <dbReference type="SAM" id="Phobius"/>
    </source>
</evidence>
<reference evidence="4" key="1">
    <citation type="submission" date="2023-03" db="EMBL/GenBank/DDBJ databases">
        <title>Massive genome expansion in bonnet fungi (Mycena s.s.) driven by repeated elements and novel gene families across ecological guilds.</title>
        <authorList>
            <consortium name="Lawrence Berkeley National Laboratory"/>
            <person name="Harder C.B."/>
            <person name="Miyauchi S."/>
            <person name="Viragh M."/>
            <person name="Kuo A."/>
            <person name="Thoen E."/>
            <person name="Andreopoulos B."/>
            <person name="Lu D."/>
            <person name="Skrede I."/>
            <person name="Drula E."/>
            <person name="Henrissat B."/>
            <person name="Morin E."/>
            <person name="Kohler A."/>
            <person name="Barry K."/>
            <person name="LaButti K."/>
            <person name="Morin E."/>
            <person name="Salamov A."/>
            <person name="Lipzen A."/>
            <person name="Mereny Z."/>
            <person name="Hegedus B."/>
            <person name="Baldrian P."/>
            <person name="Stursova M."/>
            <person name="Weitz H."/>
            <person name="Taylor A."/>
            <person name="Grigoriev I.V."/>
            <person name="Nagy L.G."/>
            <person name="Martin F."/>
            <person name="Kauserud H."/>
        </authorList>
    </citation>
    <scope>NUCLEOTIDE SEQUENCE</scope>
    <source>
        <strain evidence="4">9284</strain>
    </source>
</reference>
<feature type="domain" description="DUF6533" evidence="3">
    <location>
        <begin position="64"/>
        <end position="107"/>
    </location>
</feature>
<feature type="transmembrane region" description="Helical" evidence="2">
    <location>
        <begin position="129"/>
        <end position="153"/>
    </location>
</feature>
<dbReference type="AlphaFoldDB" id="A0AAD7BMX2"/>
<feature type="compositionally biased region" description="Low complexity" evidence="1">
    <location>
        <begin position="314"/>
        <end position="325"/>
    </location>
</feature>
<comment type="caution">
    <text evidence="4">The sequence shown here is derived from an EMBL/GenBank/DDBJ whole genome shotgun (WGS) entry which is preliminary data.</text>
</comment>
<accession>A0AAD7BMX2</accession>
<dbReference type="Proteomes" id="UP001221142">
    <property type="component" value="Unassembled WGS sequence"/>
</dbReference>
<evidence type="ECO:0000259" key="3">
    <source>
        <dbReference type="Pfam" id="PF20151"/>
    </source>
</evidence>
<evidence type="ECO:0000256" key="1">
    <source>
        <dbReference type="SAM" id="MobiDB-lite"/>
    </source>
</evidence>
<feature type="compositionally biased region" description="Acidic residues" evidence="1">
    <location>
        <begin position="330"/>
        <end position="339"/>
    </location>
</feature>
<dbReference type="InterPro" id="IPR045340">
    <property type="entry name" value="DUF6533"/>
</dbReference>
<feature type="region of interest" description="Disordered" evidence="1">
    <location>
        <begin position="314"/>
        <end position="365"/>
    </location>
</feature>
<dbReference type="EMBL" id="JARKIF010000012">
    <property type="protein sequence ID" value="KAJ7625750.1"/>
    <property type="molecule type" value="Genomic_DNA"/>
</dbReference>
<keyword evidence="2" id="KW-0812">Transmembrane</keyword>
<feature type="transmembrane region" description="Helical" evidence="2">
    <location>
        <begin position="291"/>
        <end position="310"/>
    </location>
</feature>
<evidence type="ECO:0000313" key="4">
    <source>
        <dbReference type="EMBL" id="KAJ7625750.1"/>
    </source>
</evidence>
<organism evidence="4 5">
    <name type="scientific">Roridomyces roridus</name>
    <dbReference type="NCBI Taxonomy" id="1738132"/>
    <lineage>
        <taxon>Eukaryota</taxon>
        <taxon>Fungi</taxon>
        <taxon>Dikarya</taxon>
        <taxon>Basidiomycota</taxon>
        <taxon>Agaricomycotina</taxon>
        <taxon>Agaricomycetes</taxon>
        <taxon>Agaricomycetidae</taxon>
        <taxon>Agaricales</taxon>
        <taxon>Marasmiineae</taxon>
        <taxon>Mycenaceae</taxon>
        <taxon>Roridomyces</taxon>
    </lineage>
</organism>
<keyword evidence="2" id="KW-0472">Membrane</keyword>
<evidence type="ECO:0000313" key="5">
    <source>
        <dbReference type="Proteomes" id="UP001221142"/>
    </source>
</evidence>
<keyword evidence="5" id="KW-1185">Reference proteome</keyword>
<feature type="transmembrane region" description="Helical" evidence="2">
    <location>
        <begin position="97"/>
        <end position="117"/>
    </location>
</feature>
<sequence length="365" mass="40609">MAPGGFKAADQDPSGLGRAFSFHSTHSFLPPALDHLSMDDALSPRAIISIADIVSDARLANHLAASALVILLLDLFSTLENEINFVWNKPWRVPSILYVWNRYMSLLTVFVAILVMFHEVKSDEVCKSFILTGCIVSALLFGTFNLMLTLRVWILYGQQGCMDYILSAMLLVQILSMIIPPLVSAAHLRDFVHLGPMVPGCSFTRPFMSGIRLAFYFLPQLLVTSTMFILILRKCITTLRLRGRNYSSAAAADLPIIRLLLRDGIIWFAIVSFFNIAQLVIWSAGRTTMSLILIIPSVALFSLISSRFLLSTKSLSSPKSESSPEYAGLETEDDDDDEPEKLKGSEDADQDDEEEEHFHLIPMSA</sequence>